<feature type="domain" description="Type II secretion system protein GspF" evidence="8">
    <location>
        <begin position="217"/>
        <end position="334"/>
    </location>
</feature>
<feature type="transmembrane region" description="Helical" evidence="7">
    <location>
        <begin position="153"/>
        <end position="185"/>
    </location>
</feature>
<evidence type="ECO:0000256" key="1">
    <source>
        <dbReference type="ARBA" id="ARBA00004651"/>
    </source>
</evidence>
<comment type="subcellular location">
    <subcellularLocation>
        <location evidence="1">Cell membrane</location>
        <topology evidence="1">Multi-pass membrane protein</topology>
    </subcellularLocation>
</comment>
<dbReference type="Gene3D" id="1.20.81.30">
    <property type="entry name" value="Type II secretion system (T2SS), domain F"/>
    <property type="match status" value="1"/>
</dbReference>
<evidence type="ECO:0000256" key="6">
    <source>
        <dbReference type="ARBA" id="ARBA00023136"/>
    </source>
</evidence>
<dbReference type="GeneID" id="34794335"/>
<feature type="transmembrane region" description="Helical" evidence="7">
    <location>
        <begin position="310"/>
        <end position="336"/>
    </location>
</feature>
<evidence type="ECO:0000259" key="8">
    <source>
        <dbReference type="Pfam" id="PF00482"/>
    </source>
</evidence>
<keyword evidence="5 7" id="KW-1133">Transmembrane helix</keyword>
<evidence type="ECO:0000256" key="2">
    <source>
        <dbReference type="ARBA" id="ARBA00005745"/>
    </source>
</evidence>
<keyword evidence="6 7" id="KW-0472">Membrane</keyword>
<evidence type="ECO:0000256" key="4">
    <source>
        <dbReference type="ARBA" id="ARBA00022692"/>
    </source>
</evidence>
<dbReference type="Pfam" id="PF00482">
    <property type="entry name" value="T2SSF"/>
    <property type="match status" value="2"/>
</dbReference>
<dbReference type="InterPro" id="IPR003004">
    <property type="entry name" value="GspF/PilC"/>
</dbReference>
<dbReference type="AlphaFoldDB" id="A0AAD2C1X4"/>
<evidence type="ECO:0000313" key="10">
    <source>
        <dbReference type="Proteomes" id="UP001189756"/>
    </source>
</evidence>
<dbReference type="PANTHER" id="PTHR30012">
    <property type="entry name" value="GENERAL SECRETION PATHWAY PROTEIN"/>
    <property type="match status" value="1"/>
</dbReference>
<dbReference type="EMBL" id="CATZAZ010000015">
    <property type="protein sequence ID" value="CAJ0806623.1"/>
    <property type="molecule type" value="Genomic_DNA"/>
</dbReference>
<accession>A0AAD2C1X4</accession>
<evidence type="ECO:0000256" key="3">
    <source>
        <dbReference type="ARBA" id="ARBA00022475"/>
    </source>
</evidence>
<dbReference type="GO" id="GO:0005886">
    <property type="term" value="C:plasma membrane"/>
    <property type="evidence" value="ECO:0007669"/>
    <property type="project" value="UniProtKB-SubCell"/>
</dbReference>
<keyword evidence="4 7" id="KW-0812">Transmembrane</keyword>
<feature type="domain" description="Type II secretion system protein GspF" evidence="8">
    <location>
        <begin position="17"/>
        <end position="139"/>
    </location>
</feature>
<dbReference type="InterPro" id="IPR018076">
    <property type="entry name" value="T2SS_GspF_dom"/>
</dbReference>
<name>A0AAD2C1X4_9RALS</name>
<comment type="caution">
    <text evidence="9">The sequence shown here is derived from an EMBL/GenBank/DDBJ whole genome shotgun (WGS) entry which is preliminary data.</text>
</comment>
<dbReference type="PANTHER" id="PTHR30012:SF0">
    <property type="entry name" value="TYPE II SECRETION SYSTEM PROTEIN F-RELATED"/>
    <property type="match status" value="1"/>
</dbReference>
<organism evidence="9 10">
    <name type="scientific">Ralstonia thomasii</name>
    <dbReference type="NCBI Taxonomy" id="3058596"/>
    <lineage>
        <taxon>Bacteria</taxon>
        <taxon>Pseudomonadati</taxon>
        <taxon>Pseudomonadota</taxon>
        <taxon>Betaproteobacteria</taxon>
        <taxon>Burkholderiales</taxon>
        <taxon>Burkholderiaceae</taxon>
        <taxon>Ralstonia</taxon>
    </lineage>
</organism>
<dbReference type="InterPro" id="IPR042094">
    <property type="entry name" value="T2SS_GspF_sf"/>
</dbReference>
<sequence>MKFFKPGLSWSTRKMLYQQLASQLDNGRPLVEAMEDFRDRLARRGRKGLAQAMREATSCLKDGKTFVQSMGPTLSPMERSVLASGEKAGQLTNSMRLVLDVRDRVTRIQRKVMSYFTAPIVYLITLLASLYVIGSSVVPPLAQVVPVSKWTGWAYGMYLMGAVATGWGMVITVSLLVVLGATVIWSLPRWTGRGRAFCDQYVFPYNVYREVQGFAWLLSFTALLRAGVPDTTALQDQLTSASPWLASRLRPVMIGLRDGLNLSAALRRTGLGFPSIDLIDEVAAYMNFPDFPEKIDNVARDYSEFLERKMMIIGGAIGGVFSMAMFMAFGVITIGANTISDLITKSVGA</sequence>
<evidence type="ECO:0000256" key="5">
    <source>
        <dbReference type="ARBA" id="ARBA00022989"/>
    </source>
</evidence>
<proteinExistence type="inferred from homology"/>
<gene>
    <name evidence="9" type="primary">tcpE</name>
    <name evidence="9" type="ORF">R77560_04452</name>
</gene>
<dbReference type="RefSeq" id="WP_024542490.1">
    <property type="nucleotide sequence ID" value="NZ_CATZAZ010000015.1"/>
</dbReference>
<feature type="transmembrane region" description="Helical" evidence="7">
    <location>
        <begin position="112"/>
        <end position="133"/>
    </location>
</feature>
<comment type="similarity">
    <text evidence="2">Belongs to the GSP F family.</text>
</comment>
<evidence type="ECO:0000313" key="9">
    <source>
        <dbReference type="EMBL" id="CAJ0806623.1"/>
    </source>
</evidence>
<evidence type="ECO:0000256" key="7">
    <source>
        <dbReference type="SAM" id="Phobius"/>
    </source>
</evidence>
<keyword evidence="3" id="KW-1003">Cell membrane</keyword>
<dbReference type="Proteomes" id="UP001189756">
    <property type="component" value="Unassembled WGS sequence"/>
</dbReference>
<protein>
    <submittedName>
        <fullName evidence="9">Toxin coregulated pilus biosynthesis protein E</fullName>
    </submittedName>
</protein>
<reference evidence="9" key="1">
    <citation type="submission" date="2023-07" db="EMBL/GenBank/DDBJ databases">
        <authorList>
            <person name="Peeters C."/>
        </authorList>
    </citation>
    <scope>NUCLEOTIDE SEQUENCE</scope>
    <source>
        <strain evidence="9">R-77560</strain>
    </source>
</reference>